<feature type="compositionally biased region" description="Low complexity" evidence="2">
    <location>
        <begin position="863"/>
        <end position="875"/>
    </location>
</feature>
<organism evidence="3 4">
    <name type="scientific">Leptomonas pyrrhocoris</name>
    <name type="common">Firebug parasite</name>
    <dbReference type="NCBI Taxonomy" id="157538"/>
    <lineage>
        <taxon>Eukaryota</taxon>
        <taxon>Discoba</taxon>
        <taxon>Euglenozoa</taxon>
        <taxon>Kinetoplastea</taxon>
        <taxon>Metakinetoplastina</taxon>
        <taxon>Trypanosomatida</taxon>
        <taxon>Trypanosomatidae</taxon>
        <taxon>Leishmaniinae</taxon>
        <taxon>Leptomonas</taxon>
    </lineage>
</organism>
<evidence type="ECO:0000256" key="2">
    <source>
        <dbReference type="SAM" id="MobiDB-lite"/>
    </source>
</evidence>
<feature type="compositionally biased region" description="Low complexity" evidence="2">
    <location>
        <begin position="941"/>
        <end position="955"/>
    </location>
</feature>
<dbReference type="GeneID" id="26906514"/>
<accession>A0A0M9FYD1</accession>
<sequence length="955" mass="105802">MSHKQSLIMPLEDADPRLFGTAAERASASAVGQNTARSHHTESPHASALAQTAAAASSSPAASPSSLGVNGGGLASGAGAGASSYVSEASLDFQRTLLQQQLQQGQREMERLKRELQEANGRLADTRQQLNEQKAAHTSLSLRYSTAVERLTMVEGDMRKLEAQLVQERNQRHQVQSEREEQRLALRELQWAHERLQRQLEQLEANKGLDPKEVQRALEDRSQYIPTVEVHRMQTEMQNTHQSLVDRLLTALESLVVSSEESQTNFFVARSAVLSAATDVSARLQRAEAALEDVDQQRMSYNEGLEKETDEFLLAVMSENKDLWQQLTLLQNEYDMAVAEVRLRSSQGGSVTAEEHAYAQRQLEVMTERLGKAQQLVESQTILARAHEEEMAELLEANDAMQRRLEEQQGTVANKDAALTEADAALRDATSQIEELQDALREERQRAAAMAAEMKATQRTMQDEYDARVRQLEHDCGVADDTAATLQHTLDETAAKLDIVERNLAARSRDFDAFKQQTQQQAAEKSARYRDEQQRVQAAMEEELNALRAQLDEAQAAARAAARQHDDAAAREGAAAVASQAAAQEVARLHDEVDAALRQLRAEQELRQRAQDEVEELRGSHDEGRTLATELQRRNELLTKEKAEVTEALAAEKSRQEQRYTALHTDWRTAEKARASLQEEVKTLRTRCGELETANMTQERQTQDKEQLMRENLRLHEQYQLIQRECAALREDAKALKQRGEDDAQWMRQVEELQRRLRELPELRQAADAARRDALTAKEETELLRRERDQLTQKLDTFLEDAKVQARREDDFERVCREASAAAQRVGGMVSSAKESSTRYHVFRNTNPTGRALSTSAGGGGSAAATPSAVVGSGSPRVSTTAVGGGLTSSSPSLGRAAPAGAAVQHRSPVGSMHNNNVISGGTPSNSVAGQSPRAGDPEISVVRSSTSSPSRPWH</sequence>
<keyword evidence="1" id="KW-0175">Coiled coil</keyword>
<evidence type="ECO:0000313" key="4">
    <source>
        <dbReference type="Proteomes" id="UP000037923"/>
    </source>
</evidence>
<dbReference type="Proteomes" id="UP000037923">
    <property type="component" value="Unassembled WGS sequence"/>
</dbReference>
<feature type="region of interest" description="Disordered" evidence="2">
    <location>
        <begin position="18"/>
        <end position="68"/>
    </location>
</feature>
<proteinExistence type="predicted"/>
<keyword evidence="4" id="KW-1185">Reference proteome</keyword>
<dbReference type="RefSeq" id="XP_015657064.1">
    <property type="nucleotide sequence ID" value="XM_015804490.1"/>
</dbReference>
<reference evidence="3 4" key="1">
    <citation type="submission" date="2015-07" db="EMBL/GenBank/DDBJ databases">
        <title>High-quality genome of monoxenous trypanosomatid Leptomonas pyrrhocoris.</title>
        <authorList>
            <person name="Flegontov P."/>
            <person name="Butenko A."/>
            <person name="Firsov S."/>
            <person name="Vlcek C."/>
            <person name="Logacheva M.D."/>
            <person name="Field M."/>
            <person name="Filatov D."/>
            <person name="Flegontova O."/>
            <person name="Gerasimov E."/>
            <person name="Jackson A.P."/>
            <person name="Kelly S."/>
            <person name="Opperdoes F."/>
            <person name="O'Reilly A."/>
            <person name="Votypka J."/>
            <person name="Yurchenko V."/>
            <person name="Lukes J."/>
        </authorList>
    </citation>
    <scope>NUCLEOTIDE SEQUENCE [LARGE SCALE GENOMIC DNA]</scope>
    <source>
        <strain evidence="3">H10</strain>
    </source>
</reference>
<comment type="caution">
    <text evidence="3">The sequence shown here is derived from an EMBL/GenBank/DDBJ whole genome shotgun (WGS) entry which is preliminary data.</text>
</comment>
<name>A0A0M9FYD1_LEPPY</name>
<protein>
    <submittedName>
        <fullName evidence="3">Uncharacterized protein</fullName>
    </submittedName>
</protein>
<gene>
    <name evidence="3" type="ORF">ABB37_06225</name>
</gene>
<dbReference type="OMA" id="RTMQDEY"/>
<dbReference type="AlphaFoldDB" id="A0A0M9FYD1"/>
<feature type="compositionally biased region" description="Low complexity" evidence="2">
    <location>
        <begin position="44"/>
        <end position="68"/>
    </location>
</feature>
<feature type="coiled-coil region" evidence="1">
    <location>
        <begin position="95"/>
        <end position="206"/>
    </location>
</feature>
<dbReference type="OrthoDB" id="273438at2759"/>
<feature type="region of interest" description="Disordered" evidence="2">
    <location>
        <begin position="827"/>
        <end position="955"/>
    </location>
</feature>
<dbReference type="VEuPathDB" id="TriTrypDB:LpyrH10_13_1700"/>
<feature type="coiled-coil region" evidence="1">
    <location>
        <begin position="277"/>
        <end position="304"/>
    </location>
</feature>
<feature type="coiled-coil region" evidence="1">
    <location>
        <begin position="377"/>
        <end position="801"/>
    </location>
</feature>
<feature type="compositionally biased region" description="Polar residues" evidence="2">
    <location>
        <begin position="913"/>
        <end position="930"/>
    </location>
</feature>
<evidence type="ECO:0000313" key="3">
    <source>
        <dbReference type="EMBL" id="KPA78625.1"/>
    </source>
</evidence>
<evidence type="ECO:0000256" key="1">
    <source>
        <dbReference type="SAM" id="Coils"/>
    </source>
</evidence>
<dbReference type="EMBL" id="LGTL01000013">
    <property type="protein sequence ID" value="KPA78625.1"/>
    <property type="molecule type" value="Genomic_DNA"/>
</dbReference>